<evidence type="ECO:0000256" key="9">
    <source>
        <dbReference type="ARBA" id="ARBA00031547"/>
    </source>
</evidence>
<dbReference type="GO" id="GO:0046872">
    <property type="term" value="F:metal ion binding"/>
    <property type="evidence" value="ECO:0007669"/>
    <property type="project" value="UniProtKB-KW"/>
</dbReference>
<keyword evidence="7" id="KW-0067">ATP-binding</keyword>
<evidence type="ECO:0000313" key="12">
    <source>
        <dbReference type="Proteomes" id="UP000190648"/>
    </source>
</evidence>
<keyword evidence="6" id="KW-0547">Nucleotide-binding</keyword>
<comment type="caution">
    <text evidence="11">The sequence shown here is derived from an EMBL/GenBank/DDBJ whole genome shotgun (WGS) entry which is preliminary data.</text>
</comment>
<gene>
    <name evidence="11" type="ORF">AV530_014275</name>
</gene>
<reference evidence="11 12" key="1">
    <citation type="submission" date="2016-02" db="EMBL/GenBank/DDBJ databases">
        <title>Band-tailed pigeon sequencing and assembly.</title>
        <authorList>
            <person name="Soares A.E."/>
            <person name="Novak B.J."/>
            <person name="Rice E.S."/>
            <person name="O'Connell B."/>
            <person name="Chang D."/>
            <person name="Weber S."/>
            <person name="Shapiro B."/>
        </authorList>
    </citation>
    <scope>NUCLEOTIDE SEQUENCE [LARGE SCALE GENOMIC DNA]</scope>
    <source>
        <strain evidence="11">BTP2013</strain>
        <tissue evidence="11">Blood</tissue>
    </source>
</reference>
<dbReference type="STRING" id="372326.A0A1V4KBC4"/>
<keyword evidence="12" id="KW-1185">Reference proteome</keyword>
<keyword evidence="4" id="KW-0548">Nucleotidyltransferase</keyword>
<organism evidence="11 12">
    <name type="scientific">Patagioenas fasciata monilis</name>
    <dbReference type="NCBI Taxonomy" id="372326"/>
    <lineage>
        <taxon>Eukaryota</taxon>
        <taxon>Metazoa</taxon>
        <taxon>Chordata</taxon>
        <taxon>Craniata</taxon>
        <taxon>Vertebrata</taxon>
        <taxon>Euteleostomi</taxon>
        <taxon>Archelosauria</taxon>
        <taxon>Archosauria</taxon>
        <taxon>Dinosauria</taxon>
        <taxon>Saurischia</taxon>
        <taxon>Theropoda</taxon>
        <taxon>Coelurosauria</taxon>
        <taxon>Aves</taxon>
        <taxon>Neognathae</taxon>
        <taxon>Neoaves</taxon>
        <taxon>Columbimorphae</taxon>
        <taxon>Columbiformes</taxon>
        <taxon>Columbidae</taxon>
        <taxon>Patagioenas</taxon>
    </lineage>
</organism>
<evidence type="ECO:0000256" key="4">
    <source>
        <dbReference type="ARBA" id="ARBA00022695"/>
    </source>
</evidence>
<proteinExistence type="inferred from homology"/>
<dbReference type="AlphaFoldDB" id="A0A1V4KBC4"/>
<dbReference type="InterPro" id="IPR003846">
    <property type="entry name" value="SelO"/>
</dbReference>
<sequence>MWWPSWLAACLAWAAGAGAESPAPLCASRGLCPAPPGANASQPGTGQCPRGATDLCAWALSSQSLLDPFPVDVIQENYVRNVRNCIFSVVYPTPFKSRIRLVAVSKEVLENILDLDISVKGTSDFLQFVSGGKVISGSVPLAHRYGGHQFGSWAGQLGDGRAHLIGIYTNRHGERWELQLKGSGKTPYSRSGDGRAVLRSSVREFLCSEAMHYLGIPTSRAASLIVSDDDVWRDQFYDGNIRKERGAIVLRLAKSWFRIGSLEILAHAGELDLQRLLGTLLKPSQFGESSVICSNSLITRRLLDFIIQEHFPSIAMDDSNRYLEFFSTVVSETADLIALWMSVGFAHGVCNTDNFSLLSITIDYGPFGFMDSYDPNFVPNTSDDERRYKIGNQANVGLFNLSKLLQALKPLLDPRQKQLASRILEGYGERYYSRFTELFKTKLGLLGENEDDNYLIAFLLKLMEDTKADFTMTFRQLSEITQDQLKELHIPEEFWALQDLGKHKLFSEWVSMYLLRLSRNKGDSDTKRRTRMTTVNPRYILRNWMAESAVKKAKLNDFSEVHLLQQILQRPFQRQQAAEKAGYSLRPPPWARDLKGKYSSSATCTLVSHQSSKWTCASPIVKRKESLQHLHTEIQRPKCSCLTSSDVHCEAFPGFLRNICQGKQAGRVVLRIPLAAESMRGQLGASAVVMPHWWTFPHDSQLSHPQD</sequence>
<evidence type="ECO:0000256" key="7">
    <source>
        <dbReference type="ARBA" id="ARBA00022840"/>
    </source>
</evidence>
<evidence type="ECO:0000313" key="11">
    <source>
        <dbReference type="EMBL" id="OPJ81708.1"/>
    </source>
</evidence>
<feature type="signal peptide" evidence="10">
    <location>
        <begin position="1"/>
        <end position="19"/>
    </location>
</feature>
<dbReference type="PANTHER" id="PTHR12153:SF18">
    <property type="entry name" value="SELENOPROTEIN O"/>
    <property type="match status" value="1"/>
</dbReference>
<accession>A0A1V4KBC4</accession>
<dbReference type="PANTHER" id="PTHR12153">
    <property type="entry name" value="SELENOPROTEIN O"/>
    <property type="match status" value="1"/>
</dbReference>
<dbReference type="EMBL" id="LSYS01003958">
    <property type="protein sequence ID" value="OPJ81708.1"/>
    <property type="molecule type" value="Genomic_DNA"/>
</dbReference>
<evidence type="ECO:0000256" key="2">
    <source>
        <dbReference type="ARBA" id="ARBA00009747"/>
    </source>
</evidence>
<keyword evidence="8" id="KW-0460">Magnesium</keyword>
<keyword evidence="10" id="KW-0732">Signal</keyword>
<comment type="similarity">
    <text evidence="2">Belongs to the SELO family.</text>
</comment>
<evidence type="ECO:0000256" key="5">
    <source>
        <dbReference type="ARBA" id="ARBA00022723"/>
    </source>
</evidence>
<protein>
    <recommendedName>
        <fullName evidence="9">Selenoprotein O</fullName>
    </recommendedName>
</protein>
<keyword evidence="3" id="KW-0808">Transferase</keyword>
<dbReference type="Proteomes" id="UP000190648">
    <property type="component" value="Unassembled WGS sequence"/>
</dbReference>
<dbReference type="OrthoDB" id="10254721at2759"/>
<dbReference type="GO" id="GO:0005524">
    <property type="term" value="F:ATP binding"/>
    <property type="evidence" value="ECO:0007669"/>
    <property type="project" value="UniProtKB-KW"/>
</dbReference>
<comment type="cofactor">
    <cofactor evidence="1">
        <name>Mg(2+)</name>
        <dbReference type="ChEBI" id="CHEBI:18420"/>
    </cofactor>
</comment>
<dbReference type="Pfam" id="PF02696">
    <property type="entry name" value="SelO"/>
    <property type="match status" value="1"/>
</dbReference>
<dbReference type="GO" id="GO:0016779">
    <property type="term" value="F:nucleotidyltransferase activity"/>
    <property type="evidence" value="ECO:0007669"/>
    <property type="project" value="UniProtKB-KW"/>
</dbReference>
<evidence type="ECO:0000256" key="6">
    <source>
        <dbReference type="ARBA" id="ARBA00022741"/>
    </source>
</evidence>
<feature type="chain" id="PRO_5010711351" description="Selenoprotein O" evidence="10">
    <location>
        <begin position="20"/>
        <end position="707"/>
    </location>
</feature>
<evidence type="ECO:0000256" key="8">
    <source>
        <dbReference type="ARBA" id="ARBA00022842"/>
    </source>
</evidence>
<evidence type="ECO:0000256" key="10">
    <source>
        <dbReference type="SAM" id="SignalP"/>
    </source>
</evidence>
<name>A0A1V4KBC4_PATFA</name>
<evidence type="ECO:0000256" key="3">
    <source>
        <dbReference type="ARBA" id="ARBA00022679"/>
    </source>
</evidence>
<keyword evidence="5" id="KW-0479">Metal-binding</keyword>
<dbReference type="HAMAP" id="MF_00692">
    <property type="entry name" value="SelO"/>
    <property type="match status" value="1"/>
</dbReference>
<evidence type="ECO:0000256" key="1">
    <source>
        <dbReference type="ARBA" id="ARBA00001946"/>
    </source>
</evidence>